<dbReference type="KEGG" id="vg:54991540"/>
<proteinExistence type="predicted"/>
<organism evidence="2 3">
    <name type="scientific">Xanthomonas phage Carpasina</name>
    <dbReference type="NCBI Taxonomy" id="2163636"/>
    <lineage>
        <taxon>Viruses</taxon>
        <taxon>Duplodnaviria</taxon>
        <taxon>Heunggongvirae</taxon>
        <taxon>Uroviricota</taxon>
        <taxon>Caudoviricetes</taxon>
        <taxon>Lindbergviridae</taxon>
        <taxon>Carpasinavirus</taxon>
        <taxon>Carpasinavirus carpasina</taxon>
    </lineage>
</organism>
<accession>A0A2S1GSX6</accession>
<evidence type="ECO:0000256" key="1">
    <source>
        <dbReference type="SAM" id="MobiDB-lite"/>
    </source>
</evidence>
<reference evidence="2 3" key="1">
    <citation type="submission" date="2018-03" db="EMBL/GenBank/DDBJ databases">
        <title>Phage therapy in agriculture - a green tech approach to combat plant pathogenic bacteria.</title>
        <authorList>
            <person name="Carstens A.B."/>
            <person name="Djurhuus A.M."/>
            <person name="Hansen L.H."/>
        </authorList>
    </citation>
    <scope>NUCLEOTIDE SEQUENCE [LARGE SCALE GENOMIC DNA]</scope>
</reference>
<evidence type="ECO:0000313" key="2">
    <source>
        <dbReference type="EMBL" id="AWD92452.1"/>
    </source>
</evidence>
<name>A0A2S1GSX6_9CAUD</name>
<keyword evidence="3" id="KW-1185">Reference proteome</keyword>
<evidence type="ECO:0000313" key="3">
    <source>
        <dbReference type="Proteomes" id="UP000246901"/>
    </source>
</evidence>
<dbReference type="GeneID" id="54991540"/>
<sequence length="183" mass="19989">MNVKQVSAWADEFENGSLLAVGIPVAKVMPGTANVRLTLNGIDLPVGTPLYYKRESYQQRAHNWAIEAVGPSQAADVRARMDRFIEEAIELAQSTGYDRERIAKLVEYVYGRPAGEPSQELGGVSITLACVAAAMGLSLEVAAETEYVRVNRPEVIERVRSKQHAKSSLHNASPLPRDPEGSK</sequence>
<feature type="region of interest" description="Disordered" evidence="1">
    <location>
        <begin position="160"/>
        <end position="183"/>
    </location>
</feature>
<dbReference type="RefSeq" id="YP_009801033.1">
    <property type="nucleotide sequence ID" value="NC_047962.1"/>
</dbReference>
<protein>
    <submittedName>
        <fullName evidence="2">Uncharacterized protein</fullName>
    </submittedName>
</protein>
<dbReference type="Proteomes" id="UP000246901">
    <property type="component" value="Segment"/>
</dbReference>
<dbReference type="EMBL" id="MH059633">
    <property type="protein sequence ID" value="AWD92452.1"/>
    <property type="molecule type" value="Genomic_DNA"/>
</dbReference>